<dbReference type="Gene3D" id="3.40.50.300">
    <property type="entry name" value="P-loop containing nucleotide triphosphate hydrolases"/>
    <property type="match status" value="3"/>
</dbReference>
<dbReference type="Gene3D" id="1.10.3060.10">
    <property type="entry name" value="Helical scaffold and wing domains of SecA"/>
    <property type="match status" value="1"/>
</dbReference>
<evidence type="ECO:0000256" key="3">
    <source>
        <dbReference type="ARBA" id="ARBA00022448"/>
    </source>
</evidence>
<dbReference type="InterPro" id="IPR011130">
    <property type="entry name" value="SecA_preprotein_X-link_dom"/>
</dbReference>
<dbReference type="Pfam" id="PF01043">
    <property type="entry name" value="SecA_PP_bind"/>
    <property type="match status" value="1"/>
</dbReference>
<dbReference type="Pfam" id="PF07517">
    <property type="entry name" value="SecA_DEAD"/>
    <property type="match status" value="1"/>
</dbReference>
<keyword evidence="4 12" id="KW-1003">Cell membrane</keyword>
<gene>
    <name evidence="12 15" type="primary">secA</name>
    <name evidence="15" type="ORF">DSCOOX_51500</name>
</gene>
<evidence type="ECO:0000256" key="5">
    <source>
        <dbReference type="ARBA" id="ARBA00022490"/>
    </source>
</evidence>
<dbReference type="GO" id="GO:0006605">
    <property type="term" value="P:protein targeting"/>
    <property type="evidence" value="ECO:0007669"/>
    <property type="project" value="UniProtKB-UniRule"/>
</dbReference>
<dbReference type="InterPro" id="IPR001650">
    <property type="entry name" value="Helicase_C-like"/>
</dbReference>
<keyword evidence="7 12" id="KW-0067">ATP-binding</keyword>
<comment type="subunit">
    <text evidence="12">Monomer and homodimer. Part of the essential Sec protein translocation apparatus which comprises SecA, SecYEG and auxiliary proteins SecDF. Other proteins may also be involved.</text>
</comment>
<evidence type="ECO:0000256" key="12">
    <source>
        <dbReference type="HAMAP-Rule" id="MF_01382"/>
    </source>
</evidence>
<keyword evidence="6 12" id="KW-0547">Nucleotide-binding</keyword>
<comment type="subcellular location">
    <subcellularLocation>
        <location evidence="12">Cell membrane</location>
        <topology evidence="12">Peripheral membrane protein</topology>
        <orientation evidence="12">Cytoplasmic side</orientation>
    </subcellularLocation>
    <subcellularLocation>
        <location evidence="12">Cytoplasm</location>
    </subcellularLocation>
    <subcellularLocation>
        <location evidence="1">Membrane</location>
        <topology evidence="1">Peripheral membrane protein</topology>
    </subcellularLocation>
    <text evidence="12">Distribution is 50-50.</text>
</comment>
<dbReference type="CDD" id="cd18803">
    <property type="entry name" value="SF2_C_secA"/>
    <property type="match status" value="1"/>
</dbReference>
<dbReference type="InterPro" id="IPR036670">
    <property type="entry name" value="SecA_X-link_sf"/>
</dbReference>
<organism evidence="15 16">
    <name type="scientific">Desulfosarcina ovata subsp. ovata</name>
    <dbReference type="NCBI Taxonomy" id="2752305"/>
    <lineage>
        <taxon>Bacteria</taxon>
        <taxon>Pseudomonadati</taxon>
        <taxon>Thermodesulfobacteriota</taxon>
        <taxon>Desulfobacteria</taxon>
        <taxon>Desulfobacterales</taxon>
        <taxon>Desulfosarcinaceae</taxon>
        <taxon>Desulfosarcina</taxon>
    </lineage>
</organism>
<feature type="binding site" evidence="12">
    <location>
        <position position="27"/>
    </location>
    <ligand>
        <name>ATP</name>
        <dbReference type="ChEBI" id="CHEBI:30616"/>
    </ligand>
</feature>
<evidence type="ECO:0000256" key="4">
    <source>
        <dbReference type="ARBA" id="ARBA00022475"/>
    </source>
</evidence>
<dbReference type="GO" id="GO:0008564">
    <property type="term" value="F:protein-exporting ATPase activity"/>
    <property type="evidence" value="ECO:0007669"/>
    <property type="project" value="UniProtKB-EC"/>
</dbReference>
<dbReference type="Pfam" id="PF21090">
    <property type="entry name" value="P-loop_SecA"/>
    <property type="match status" value="1"/>
</dbReference>
<comment type="catalytic activity">
    <reaction evidence="12">
        <text>ATP + H2O + cellular proteinSide 1 = ADP + phosphate + cellular proteinSide 2.</text>
        <dbReference type="EC" id="7.4.2.8"/>
    </reaction>
</comment>
<dbReference type="GO" id="GO:0005524">
    <property type="term" value="F:ATP binding"/>
    <property type="evidence" value="ECO:0007669"/>
    <property type="project" value="UniProtKB-UniRule"/>
</dbReference>
<dbReference type="PRINTS" id="PR00906">
    <property type="entry name" value="SECA"/>
</dbReference>
<dbReference type="SUPFAM" id="SSF81767">
    <property type="entry name" value="Pre-protein crosslinking domain of SecA"/>
    <property type="match status" value="1"/>
</dbReference>
<keyword evidence="5 12" id="KW-0963">Cytoplasm</keyword>
<dbReference type="InterPro" id="IPR014018">
    <property type="entry name" value="SecA_motor_DEAD"/>
</dbReference>
<evidence type="ECO:0000256" key="9">
    <source>
        <dbReference type="ARBA" id="ARBA00022967"/>
    </source>
</evidence>
<keyword evidence="10 12" id="KW-0811">Translocation</keyword>
<feature type="binding site" evidence="12">
    <location>
        <begin position="45"/>
        <end position="49"/>
    </location>
    <ligand>
        <name>ATP</name>
        <dbReference type="ChEBI" id="CHEBI:30616"/>
    </ligand>
</feature>
<dbReference type="EMBL" id="AP021879">
    <property type="protein sequence ID" value="BBO91970.1"/>
    <property type="molecule type" value="Genomic_DNA"/>
</dbReference>
<dbReference type="InterPro" id="IPR000185">
    <property type="entry name" value="SecA"/>
</dbReference>
<evidence type="ECO:0000256" key="7">
    <source>
        <dbReference type="ARBA" id="ARBA00022840"/>
    </source>
</evidence>
<keyword evidence="3 12" id="KW-0813">Transport</keyword>
<comment type="similarity">
    <text evidence="2 12">Belongs to the SecA family.</text>
</comment>
<dbReference type="Pfam" id="PF07516">
    <property type="entry name" value="SecA_SW"/>
    <property type="match status" value="1"/>
</dbReference>
<evidence type="ECO:0000259" key="13">
    <source>
        <dbReference type="PROSITE" id="PS51194"/>
    </source>
</evidence>
<accession>A0A5K8AJJ4</accession>
<dbReference type="Gene3D" id="3.90.1440.10">
    <property type="entry name" value="SecA, preprotein cross-linking domain"/>
    <property type="match status" value="1"/>
</dbReference>
<name>A0A5K8AJJ4_9BACT</name>
<evidence type="ECO:0000256" key="8">
    <source>
        <dbReference type="ARBA" id="ARBA00022927"/>
    </source>
</evidence>
<dbReference type="PANTHER" id="PTHR30612:SF0">
    <property type="entry name" value="CHLOROPLAST PROTEIN-TRANSPORTING ATPASE"/>
    <property type="match status" value="1"/>
</dbReference>
<dbReference type="FunFam" id="3.40.50.300:FF:000429">
    <property type="entry name" value="Preprotein translocase subunit SecA"/>
    <property type="match status" value="1"/>
</dbReference>
<dbReference type="EC" id="7.4.2.8" evidence="12"/>
<dbReference type="PANTHER" id="PTHR30612">
    <property type="entry name" value="SECA INNER MEMBRANE COMPONENT OF SEC PROTEIN SECRETION SYSTEM"/>
    <property type="match status" value="1"/>
</dbReference>
<proteinExistence type="inferred from homology"/>
<keyword evidence="8 12" id="KW-0653">Protein transport</keyword>
<dbReference type="GO" id="GO:0017038">
    <property type="term" value="P:protein import"/>
    <property type="evidence" value="ECO:0007669"/>
    <property type="project" value="InterPro"/>
</dbReference>
<dbReference type="SMART" id="SM00957">
    <property type="entry name" value="SecA_DEAD"/>
    <property type="match status" value="1"/>
</dbReference>
<dbReference type="InterPro" id="IPR036266">
    <property type="entry name" value="SecA_Wing/Scaffold_sf"/>
</dbReference>
<evidence type="ECO:0000259" key="14">
    <source>
        <dbReference type="PROSITE" id="PS51196"/>
    </source>
</evidence>
<dbReference type="Proteomes" id="UP000422108">
    <property type="component" value="Chromosome"/>
</dbReference>
<dbReference type="CDD" id="cd17928">
    <property type="entry name" value="DEXDc_SecA"/>
    <property type="match status" value="1"/>
</dbReference>
<dbReference type="GO" id="GO:0005886">
    <property type="term" value="C:plasma membrane"/>
    <property type="evidence" value="ECO:0007669"/>
    <property type="project" value="UniProtKB-SubCell"/>
</dbReference>
<dbReference type="AlphaFoldDB" id="A0A5K8AJJ4"/>
<dbReference type="PROSITE" id="PS51196">
    <property type="entry name" value="SECA_MOTOR_DEAD"/>
    <property type="match status" value="1"/>
</dbReference>
<dbReference type="InterPro" id="IPR011115">
    <property type="entry name" value="SecA_DEAD"/>
</dbReference>
<reference evidence="15 16" key="1">
    <citation type="submission" date="2019-11" db="EMBL/GenBank/DDBJ databases">
        <title>Comparative genomics of hydrocarbon-degrading Desulfosarcina strains.</title>
        <authorList>
            <person name="Watanabe M."/>
            <person name="Kojima H."/>
            <person name="Fukui M."/>
        </authorList>
    </citation>
    <scope>NUCLEOTIDE SEQUENCE [LARGE SCALE GENOMIC DNA]</scope>
    <source>
        <strain evidence="16">oXyS1</strain>
    </source>
</reference>
<evidence type="ECO:0000256" key="10">
    <source>
        <dbReference type="ARBA" id="ARBA00023010"/>
    </source>
</evidence>
<keyword evidence="11 12" id="KW-0472">Membrane</keyword>
<dbReference type="GO" id="GO:0065002">
    <property type="term" value="P:intracellular protein transmembrane transport"/>
    <property type="evidence" value="ECO:0007669"/>
    <property type="project" value="UniProtKB-UniRule"/>
</dbReference>
<feature type="binding site" evidence="12">
    <location>
        <position position="454"/>
    </location>
    <ligand>
        <name>ATP</name>
        <dbReference type="ChEBI" id="CHEBI:30616"/>
    </ligand>
</feature>
<dbReference type="HAMAP" id="MF_01382">
    <property type="entry name" value="SecA"/>
    <property type="match status" value="1"/>
</dbReference>
<dbReference type="InterPro" id="IPR027417">
    <property type="entry name" value="P-loop_NTPase"/>
</dbReference>
<dbReference type="PROSITE" id="PS51194">
    <property type="entry name" value="HELICASE_CTER"/>
    <property type="match status" value="1"/>
</dbReference>
<dbReference type="GO" id="GO:0005737">
    <property type="term" value="C:cytoplasm"/>
    <property type="evidence" value="ECO:0007669"/>
    <property type="project" value="UniProtKB-SubCell"/>
</dbReference>
<evidence type="ECO:0000256" key="11">
    <source>
        <dbReference type="ARBA" id="ARBA00023136"/>
    </source>
</evidence>
<evidence type="ECO:0000256" key="2">
    <source>
        <dbReference type="ARBA" id="ARBA00007650"/>
    </source>
</evidence>
<dbReference type="InterPro" id="IPR011116">
    <property type="entry name" value="SecA_Wing/Scaffold"/>
</dbReference>
<evidence type="ECO:0000313" key="15">
    <source>
        <dbReference type="EMBL" id="BBO91970.1"/>
    </source>
</evidence>
<feature type="domain" description="SecA family profile" evidence="14">
    <location>
        <begin position="1"/>
        <end position="532"/>
    </location>
</feature>
<evidence type="ECO:0000256" key="6">
    <source>
        <dbReference type="ARBA" id="ARBA00022741"/>
    </source>
</evidence>
<keyword evidence="16" id="KW-1185">Reference proteome</keyword>
<comment type="function">
    <text evidence="12">Part of the Sec protein translocase complex. Interacts with the SecYEG preprotein conducting channel. Has a central role in coupling the hydrolysis of ATP to the transfer of proteins into and across the cell membrane, serving as an ATP-driven molecular motor driving the stepwise translocation of polypeptide chains across the membrane.</text>
</comment>
<sequence>MQYFIEGLVCFKETCKRTLGEIPYDEQLCAGMALFSGKIVDMPNGEGKTLSGAVAAFLKYIANRNVHMVTANEYLAKRDAEWMGPLYHSLGITVALLQDKKYFASNNDSDEFQLVDCSNTKAYNCDVIYGSANDYIFNYLRDNLEIDIEQMVDTNFNSVIIDEIDSILIDEARTPCVISKDSQSDKERFILANQIMSEILEEINDYFINYKDKTIEINQCGISKLEKILNVSNIYDPRLLKDNKLRGFIPAMENAIKAYKLYHEDIDYFIQNENVVIIDELTGRPRYNSKFGGGLHQALELKHELPLSTETVEIAKITFQKYFQKYKALSGMSGTAAYDEAEYDQLYGKDVVCIPSRFNKLRIDKNDLIYRTKEELYESAVDLIQRINRTGQPILIGTLSLAAAEQLANRLRSVSIRYELLHAKHHMMESEILENAGKIGAVTIAAKMAGRGTDIKIESAVERSGGLFVLGIERQESRRIDSQLKGRTARHGKPGVTQFALSLEDEFLLIFGGEVIGRMMEKLGMEDGEAIENRLISKAINNAQNKVERHNFLIRKNLYEYDNILDKHRNEIYGLRKTILIQEDAFDSLNTIITNIINRKLIFFNRKLSKKNFEDLLRDISYLVGQEIVNSFVSRKQLLKKEVFVWTINVLIGLIEKKKKEIGSGEFSNLFRFITLQTIDNCWSKHLLAIDTLKSKMSMNIYRKMDFIDWYNIESSKLYDSLIEAIEAESLAILLRVKLVEQGQLQELS</sequence>
<evidence type="ECO:0000313" key="16">
    <source>
        <dbReference type="Proteomes" id="UP000422108"/>
    </source>
</evidence>
<dbReference type="SUPFAM" id="SSF52540">
    <property type="entry name" value="P-loop containing nucleoside triphosphate hydrolases"/>
    <property type="match status" value="2"/>
</dbReference>
<dbReference type="SUPFAM" id="SSF81886">
    <property type="entry name" value="Helical scaffold and wing domains of SecA"/>
    <property type="match status" value="1"/>
</dbReference>
<dbReference type="SMART" id="SM00958">
    <property type="entry name" value="SecA_PP_bind"/>
    <property type="match status" value="1"/>
</dbReference>
<protein>
    <recommendedName>
        <fullName evidence="12">Protein translocase subunit SecA</fullName>
        <ecNumber evidence="12">7.4.2.8</ecNumber>
    </recommendedName>
</protein>
<dbReference type="InterPro" id="IPR044722">
    <property type="entry name" value="SecA_SF2_C"/>
</dbReference>
<keyword evidence="9 12" id="KW-1278">Translocase</keyword>
<evidence type="ECO:0000256" key="1">
    <source>
        <dbReference type="ARBA" id="ARBA00004170"/>
    </source>
</evidence>
<feature type="domain" description="Helicase C-terminal" evidence="13">
    <location>
        <begin position="364"/>
        <end position="548"/>
    </location>
</feature>